<dbReference type="Proteomes" id="UP000682782">
    <property type="component" value="Chromosome"/>
</dbReference>
<name>A0AC61N7P1_9FIRM</name>
<reference evidence="1" key="1">
    <citation type="submission" date="2021-01" db="EMBL/GenBank/DDBJ databases">
        <title>Complete genome sequence of Clostridiales bacterium R-7.</title>
        <authorList>
            <person name="Mahoney-Kurpe S.C."/>
            <person name="Palevich N."/>
            <person name="Koike S."/>
            <person name="Moon C.D."/>
            <person name="Attwood G.T."/>
        </authorList>
    </citation>
    <scope>NUCLEOTIDE SEQUENCE</scope>
    <source>
        <strain evidence="1">R-7</strain>
    </source>
</reference>
<organism evidence="1 2">
    <name type="scientific">Aristaeella hokkaidonensis</name>
    <dbReference type="NCBI Taxonomy" id="3046382"/>
    <lineage>
        <taxon>Bacteria</taxon>
        <taxon>Bacillati</taxon>
        <taxon>Bacillota</taxon>
        <taxon>Clostridia</taxon>
        <taxon>Eubacteriales</taxon>
        <taxon>Aristaeellaceae</taxon>
        <taxon>Aristaeella</taxon>
    </lineage>
</organism>
<proteinExistence type="predicted"/>
<evidence type="ECO:0000313" key="1">
    <source>
        <dbReference type="EMBL" id="QUC67966.1"/>
    </source>
</evidence>
<gene>
    <name evidence="1" type="ORF">JYE49_04515</name>
</gene>
<protein>
    <submittedName>
        <fullName evidence="1">Ribonuclease III</fullName>
    </submittedName>
</protein>
<evidence type="ECO:0000313" key="2">
    <source>
        <dbReference type="Proteomes" id="UP000682782"/>
    </source>
</evidence>
<keyword evidence="2" id="KW-1185">Reference proteome</keyword>
<accession>A0AC61N7P1</accession>
<dbReference type="EMBL" id="CP068393">
    <property type="protein sequence ID" value="QUC67966.1"/>
    <property type="molecule type" value="Genomic_DNA"/>
</dbReference>
<sequence>MKQQEALQLNALQLAYIGDSVWELIVRYKLIMKRYNVHHMHKECVSLVNAHSQAVILQKIQDELNETETEIVRRGRNAHAKHSAPRNQDPDEYAASTGFEALFGYLYLTGQNDRISRLVTIIEEVSENG</sequence>